<dbReference type="Proteomes" id="UP000515317">
    <property type="component" value="Chromosome"/>
</dbReference>
<dbReference type="KEGG" id="tso:IZ6_09920"/>
<sequence length="89" mass="9768">MNAGVETDNKRTAARLRSLKGAHLVLPNRIGTFACTIRNLSATGACAEMPSTLSVPNRVTLRMDDGTPERLCDVVWRTETRLGLHFVTD</sequence>
<dbReference type="RefSeq" id="WP_222876894.1">
    <property type="nucleotide sequence ID" value="NZ_AP023361.1"/>
</dbReference>
<proteinExistence type="predicted"/>
<evidence type="ECO:0000313" key="3">
    <source>
        <dbReference type="Proteomes" id="UP000515317"/>
    </source>
</evidence>
<dbReference type="GO" id="GO:0035438">
    <property type="term" value="F:cyclic-di-GMP binding"/>
    <property type="evidence" value="ECO:0007669"/>
    <property type="project" value="InterPro"/>
</dbReference>
<dbReference type="EMBL" id="AP023361">
    <property type="protein sequence ID" value="BCJ90257.1"/>
    <property type="molecule type" value="Genomic_DNA"/>
</dbReference>
<dbReference type="Pfam" id="PF07238">
    <property type="entry name" value="PilZ"/>
    <property type="match status" value="1"/>
</dbReference>
<accession>A0A6S6QQL2</accession>
<protein>
    <recommendedName>
        <fullName evidence="1">PilZ domain-containing protein</fullName>
    </recommendedName>
</protein>
<feature type="domain" description="PilZ" evidence="1">
    <location>
        <begin position="21"/>
        <end position="87"/>
    </location>
</feature>
<reference evidence="2 3" key="1">
    <citation type="submission" date="2020-08" db="EMBL/GenBank/DDBJ databases">
        <title>Genome sequence of Rhizobiales bacterium strain IZ6.</title>
        <authorList>
            <person name="Nakai R."/>
            <person name="Naganuma T."/>
        </authorList>
    </citation>
    <scope>NUCLEOTIDE SEQUENCE [LARGE SCALE GENOMIC DNA]</scope>
    <source>
        <strain evidence="2 3">IZ6</strain>
    </source>
</reference>
<evidence type="ECO:0000313" key="2">
    <source>
        <dbReference type="EMBL" id="BCJ90257.1"/>
    </source>
</evidence>
<dbReference type="SUPFAM" id="SSF141371">
    <property type="entry name" value="PilZ domain-like"/>
    <property type="match status" value="1"/>
</dbReference>
<evidence type="ECO:0000259" key="1">
    <source>
        <dbReference type="Pfam" id="PF07238"/>
    </source>
</evidence>
<name>A0A6S6QQL2_9HYPH</name>
<dbReference type="InterPro" id="IPR009875">
    <property type="entry name" value="PilZ_domain"/>
</dbReference>
<organism evidence="2 3">
    <name type="scientific">Terrihabitans soli</name>
    <dbReference type="NCBI Taxonomy" id="708113"/>
    <lineage>
        <taxon>Bacteria</taxon>
        <taxon>Pseudomonadati</taxon>
        <taxon>Pseudomonadota</taxon>
        <taxon>Alphaproteobacteria</taxon>
        <taxon>Hyphomicrobiales</taxon>
        <taxon>Terrihabitans</taxon>
    </lineage>
</organism>
<keyword evidence="3" id="KW-1185">Reference proteome</keyword>
<dbReference type="AlphaFoldDB" id="A0A6S6QQL2"/>
<gene>
    <name evidence="2" type="ORF">IZ6_09920</name>
</gene>